<reference evidence="3" key="1">
    <citation type="journal article" date="2019" name="Int. J. Syst. Evol. Microbiol.">
        <title>The Global Catalogue of Microorganisms (GCM) 10K type strain sequencing project: providing services to taxonomists for standard genome sequencing and annotation.</title>
        <authorList>
            <consortium name="The Broad Institute Genomics Platform"/>
            <consortium name="The Broad Institute Genome Sequencing Center for Infectious Disease"/>
            <person name="Wu L."/>
            <person name="Ma J."/>
        </authorList>
    </citation>
    <scope>NUCLEOTIDE SEQUENCE [LARGE SCALE GENOMIC DNA]</scope>
    <source>
        <strain evidence="3">CECT 8010</strain>
    </source>
</reference>
<dbReference type="Proteomes" id="UP001595906">
    <property type="component" value="Unassembled WGS sequence"/>
</dbReference>
<evidence type="ECO:0000313" key="2">
    <source>
        <dbReference type="EMBL" id="MFC4233363.1"/>
    </source>
</evidence>
<feature type="chain" id="PRO_5047264070" evidence="1">
    <location>
        <begin position="20"/>
        <end position="108"/>
    </location>
</feature>
<feature type="signal peptide" evidence="1">
    <location>
        <begin position="1"/>
        <end position="19"/>
    </location>
</feature>
<evidence type="ECO:0000256" key="1">
    <source>
        <dbReference type="SAM" id="SignalP"/>
    </source>
</evidence>
<proteinExistence type="predicted"/>
<dbReference type="EMBL" id="JBHSDC010000029">
    <property type="protein sequence ID" value="MFC4233363.1"/>
    <property type="molecule type" value="Genomic_DNA"/>
</dbReference>
<gene>
    <name evidence="2" type="ORF">ACFOW1_15790</name>
</gene>
<evidence type="ECO:0000313" key="3">
    <source>
        <dbReference type="Proteomes" id="UP001595906"/>
    </source>
</evidence>
<name>A0ABV8Q1W0_9BACT</name>
<dbReference type="RefSeq" id="WP_379015608.1">
    <property type="nucleotide sequence ID" value="NZ_JBHSDC010000029.1"/>
</dbReference>
<keyword evidence="3" id="KW-1185">Reference proteome</keyword>
<keyword evidence="1" id="KW-0732">Signal</keyword>
<comment type="caution">
    <text evidence="2">The sequence shown here is derived from an EMBL/GenBank/DDBJ whole genome shotgun (WGS) entry which is preliminary data.</text>
</comment>
<organism evidence="2 3">
    <name type="scientific">Parasediminibacterium paludis</name>
    <dbReference type="NCBI Taxonomy" id="908966"/>
    <lineage>
        <taxon>Bacteria</taxon>
        <taxon>Pseudomonadati</taxon>
        <taxon>Bacteroidota</taxon>
        <taxon>Chitinophagia</taxon>
        <taxon>Chitinophagales</taxon>
        <taxon>Chitinophagaceae</taxon>
        <taxon>Parasediminibacterium</taxon>
    </lineage>
</organism>
<accession>A0ABV8Q1W0</accession>
<sequence length="108" mass="11797">MKKYLFGSLAVILALGASAFTTLKTKPVKKSLSTMVYYYQQSTLLGSNNSGNWLPEGEVENPPSCTGDDIPCRLSFETTEFSDINAYLSGKTDAQVRDDAAHVINKPE</sequence>
<protein>
    <submittedName>
        <fullName evidence="2">Uncharacterized protein</fullName>
    </submittedName>
</protein>